<dbReference type="AlphaFoldDB" id="A0A3G1B8L7"/>
<dbReference type="EMBL" id="CP011097">
    <property type="protein sequence ID" value="AJZ76491.1"/>
    <property type="molecule type" value="Genomic_DNA"/>
</dbReference>
<proteinExistence type="predicted"/>
<dbReference type="STRING" id="1603555.SU86_009140"/>
<dbReference type="RefSeq" id="WP_048187303.1">
    <property type="nucleotide sequence ID" value="NZ_CP011097.1"/>
</dbReference>
<protein>
    <submittedName>
        <fullName evidence="1">Uncharacterized protein</fullName>
    </submittedName>
</protein>
<reference evidence="1 2" key="1">
    <citation type="journal article" date="2016" name="Sci. Rep.">
        <title>A novel ammonia-oxidizing archaeon from wastewater treatment plant: Its enrichment, physiological and genomic characteristics.</title>
        <authorList>
            <person name="Li Y."/>
            <person name="Ding K."/>
            <person name="Wen X."/>
            <person name="Zhang B."/>
            <person name="Shen B."/>
            <person name="Yang Y."/>
        </authorList>
    </citation>
    <scope>NUCLEOTIDE SEQUENCE [LARGE SCALE GENOMIC DNA]</scope>
    <source>
        <strain evidence="1 2">SAT1</strain>
    </source>
</reference>
<sequence>MTTKSVPKSKKSITLEKEIETKVRRIQARLIEKTDQTWSLSVVLNILVSAGLMQTKKMSRADWQKIKTLVDDKTITFSEDLISDFVKKMAE</sequence>
<accession>A0A3G1B8L7</accession>
<keyword evidence="2" id="KW-1185">Reference proteome</keyword>
<dbReference type="OrthoDB" id="8305at2157"/>
<evidence type="ECO:0000313" key="2">
    <source>
        <dbReference type="Proteomes" id="UP000266745"/>
    </source>
</evidence>
<evidence type="ECO:0000313" key="1">
    <source>
        <dbReference type="EMBL" id="AJZ76491.1"/>
    </source>
</evidence>
<dbReference type="GeneID" id="24874727"/>
<name>A0A3G1B8L7_9ARCH</name>
<dbReference type="KEGG" id="tah:SU86_009140"/>
<gene>
    <name evidence="1" type="ORF">SU86_009140</name>
</gene>
<organism evidence="1 2">
    <name type="scientific">Candidatus Nitrosotenuis cloacae</name>
    <dbReference type="NCBI Taxonomy" id="1603555"/>
    <lineage>
        <taxon>Archaea</taxon>
        <taxon>Nitrososphaerota</taxon>
        <taxon>Candidatus Nitrosotenuis</taxon>
    </lineage>
</organism>
<dbReference type="Proteomes" id="UP000266745">
    <property type="component" value="Chromosome"/>
</dbReference>